<gene>
    <name evidence="1" type="ORF">NQ315_014767</name>
</gene>
<organism evidence="1 2">
    <name type="scientific">Exocentrus adspersus</name>
    <dbReference type="NCBI Taxonomy" id="1586481"/>
    <lineage>
        <taxon>Eukaryota</taxon>
        <taxon>Metazoa</taxon>
        <taxon>Ecdysozoa</taxon>
        <taxon>Arthropoda</taxon>
        <taxon>Hexapoda</taxon>
        <taxon>Insecta</taxon>
        <taxon>Pterygota</taxon>
        <taxon>Neoptera</taxon>
        <taxon>Endopterygota</taxon>
        <taxon>Coleoptera</taxon>
        <taxon>Polyphaga</taxon>
        <taxon>Cucujiformia</taxon>
        <taxon>Chrysomeloidea</taxon>
        <taxon>Cerambycidae</taxon>
        <taxon>Lamiinae</taxon>
        <taxon>Acanthocinini</taxon>
        <taxon>Exocentrus</taxon>
    </lineage>
</organism>
<evidence type="ECO:0000313" key="1">
    <source>
        <dbReference type="EMBL" id="KAJ8915260.1"/>
    </source>
</evidence>
<evidence type="ECO:0000313" key="2">
    <source>
        <dbReference type="Proteomes" id="UP001159042"/>
    </source>
</evidence>
<name>A0AAV8VN65_9CUCU</name>
<dbReference type="AlphaFoldDB" id="A0AAV8VN65"/>
<sequence>MEIEEEMFIEDDFEVLDIIDYGFPRRVYNRHNHFDNMDDLSFFRRFRLYKETVLHVLQQIEHNLEFNNDFRYLPIFRNNSVSPYKSAFDDSSVLCYMWPPDSHRRFYGNSSISSFKNNK</sequence>
<accession>A0AAV8VN65</accession>
<keyword evidence="2" id="KW-1185">Reference proteome</keyword>
<protein>
    <recommendedName>
        <fullName evidence="3">Maturase K</fullName>
    </recommendedName>
</protein>
<comment type="caution">
    <text evidence="1">The sequence shown here is derived from an EMBL/GenBank/DDBJ whole genome shotgun (WGS) entry which is preliminary data.</text>
</comment>
<proteinExistence type="predicted"/>
<reference evidence="1 2" key="1">
    <citation type="journal article" date="2023" name="Insect Mol. Biol.">
        <title>Genome sequencing provides insights into the evolution of gene families encoding plant cell wall-degrading enzymes in longhorned beetles.</title>
        <authorList>
            <person name="Shin N.R."/>
            <person name="Okamura Y."/>
            <person name="Kirsch R."/>
            <person name="Pauchet Y."/>
        </authorList>
    </citation>
    <scope>NUCLEOTIDE SEQUENCE [LARGE SCALE GENOMIC DNA]</scope>
    <source>
        <strain evidence="1">EAD_L_NR</strain>
    </source>
</reference>
<evidence type="ECO:0008006" key="3">
    <source>
        <dbReference type="Google" id="ProtNLM"/>
    </source>
</evidence>
<dbReference type="EMBL" id="JANEYG010000055">
    <property type="protein sequence ID" value="KAJ8915260.1"/>
    <property type="molecule type" value="Genomic_DNA"/>
</dbReference>
<dbReference type="Proteomes" id="UP001159042">
    <property type="component" value="Unassembled WGS sequence"/>
</dbReference>